<name>A0A1K1KMB3_9LACO</name>
<sequence length="38" mass="4473">MLILMATVNSKRLVLEKSLMQMFNVLQTKADFELQTRM</sequence>
<proteinExistence type="predicted"/>
<organism evidence="1 2">
    <name type="scientific">Ligilactobacillus acidipiscis</name>
    <dbReference type="NCBI Taxonomy" id="89059"/>
    <lineage>
        <taxon>Bacteria</taxon>
        <taxon>Bacillati</taxon>
        <taxon>Bacillota</taxon>
        <taxon>Bacilli</taxon>
        <taxon>Lactobacillales</taxon>
        <taxon>Lactobacillaceae</taxon>
        <taxon>Ligilactobacillus</taxon>
    </lineage>
</organism>
<dbReference type="Proteomes" id="UP000190935">
    <property type="component" value="Chromosome I"/>
</dbReference>
<protein>
    <submittedName>
        <fullName evidence="1">Uncharacterized protein</fullName>
    </submittedName>
</protein>
<dbReference type="EMBL" id="LT630287">
    <property type="protein sequence ID" value="SFV40027.1"/>
    <property type="molecule type" value="Genomic_DNA"/>
</dbReference>
<evidence type="ECO:0000313" key="2">
    <source>
        <dbReference type="Proteomes" id="UP000190935"/>
    </source>
</evidence>
<dbReference type="AlphaFoldDB" id="A0A1K1KMB3"/>
<dbReference type="KEGG" id="laca:LAC1533_0607"/>
<reference evidence="2" key="1">
    <citation type="submission" date="2016-11" db="EMBL/GenBank/DDBJ databases">
        <authorList>
            <person name="Papadimitriou K."/>
        </authorList>
    </citation>
    <scope>NUCLEOTIDE SEQUENCE [LARGE SCALE GENOMIC DNA]</scope>
    <source>
        <strain evidence="2">ACA-DC 1533</strain>
    </source>
</reference>
<gene>
    <name evidence="1" type="ORF">LAC1533_0607</name>
</gene>
<evidence type="ECO:0000313" key="1">
    <source>
        <dbReference type="EMBL" id="SFV40027.1"/>
    </source>
</evidence>
<accession>A0A1K1KMB3</accession>